<gene>
    <name evidence="4" type="ORF">AArcSt2_15035</name>
</gene>
<name>A0AAE3G0L2_9EURY</name>
<accession>A0AAE3G0L2</accession>
<dbReference type="EMBL" id="JAKRVX010000009">
    <property type="protein sequence ID" value="MCL9818255.1"/>
    <property type="molecule type" value="Genomic_DNA"/>
</dbReference>
<sequence>MGTIVDVGISSKEFALSETFNAVPDVTFEPLRVTAHEPGGAMQFLWASSSDSERLDRALQEDNTTTVATRLSIDCKHTLYHINWSAKTQAAMNIFVESNGALLDVQGTNNFWEFRILFPDQAAVSTAYDNWCNHSLDPSIRQIGGLSNTIHHNGMGLSECQYEVITEAFRMGYYDIPRGITLHDLATNFDVSHQALSERLRRGHQTLIEKTLCQSPISIRHHP</sequence>
<dbReference type="AlphaFoldDB" id="A0AAE3G0L2"/>
<evidence type="ECO:0000259" key="3">
    <source>
        <dbReference type="Pfam" id="PF04967"/>
    </source>
</evidence>
<organism evidence="4 5">
    <name type="scientific">Natronocalculus amylovorans</name>
    <dbReference type="NCBI Taxonomy" id="2917812"/>
    <lineage>
        <taxon>Archaea</taxon>
        <taxon>Methanobacteriati</taxon>
        <taxon>Methanobacteriota</taxon>
        <taxon>Stenosarchaea group</taxon>
        <taxon>Halobacteria</taxon>
        <taxon>Halobacteriales</taxon>
        <taxon>Haloferacaceae</taxon>
        <taxon>Natronocalculus</taxon>
    </lineage>
</organism>
<evidence type="ECO:0000256" key="1">
    <source>
        <dbReference type="ARBA" id="ARBA00023015"/>
    </source>
</evidence>
<reference evidence="4" key="1">
    <citation type="journal article" date="2022" name="Syst. Appl. Microbiol.">
        <title>Natronocalculus amylovorans gen. nov., sp. nov., and Natranaeroarchaeum aerophilus sp. nov., dominant culturable amylolytic natronoarchaea from hypersaline soda lakes in southwestern Siberia.</title>
        <authorList>
            <person name="Sorokin D.Y."/>
            <person name="Elcheninov A.G."/>
            <person name="Khizhniak T.V."/>
            <person name="Koenen M."/>
            <person name="Bale N.J."/>
            <person name="Damste J.S.S."/>
            <person name="Kublanov I.V."/>
        </authorList>
    </citation>
    <scope>NUCLEOTIDE SEQUENCE</scope>
    <source>
        <strain evidence="4">AArc-St2</strain>
    </source>
</reference>
<proteinExistence type="predicted"/>
<dbReference type="PANTHER" id="PTHR34236">
    <property type="entry name" value="DIMETHYL SULFOXIDE REDUCTASE TRANSCRIPTIONAL ACTIVATOR"/>
    <property type="match status" value="1"/>
</dbReference>
<keyword evidence="1" id="KW-0805">Transcription regulation</keyword>
<evidence type="ECO:0000313" key="5">
    <source>
        <dbReference type="Proteomes" id="UP001203207"/>
    </source>
</evidence>
<dbReference type="InterPro" id="IPR007050">
    <property type="entry name" value="HTH_bacterioopsin"/>
</dbReference>
<evidence type="ECO:0000313" key="4">
    <source>
        <dbReference type="EMBL" id="MCL9818255.1"/>
    </source>
</evidence>
<dbReference type="Proteomes" id="UP001203207">
    <property type="component" value="Unassembled WGS sequence"/>
</dbReference>
<dbReference type="PANTHER" id="PTHR34236:SF1">
    <property type="entry name" value="DIMETHYL SULFOXIDE REDUCTASE TRANSCRIPTIONAL ACTIVATOR"/>
    <property type="match status" value="1"/>
</dbReference>
<keyword evidence="5" id="KW-1185">Reference proteome</keyword>
<dbReference type="RefSeq" id="WP_250585795.1">
    <property type="nucleotide sequence ID" value="NZ_JAKRVX010000009.1"/>
</dbReference>
<comment type="caution">
    <text evidence="4">The sequence shown here is derived from an EMBL/GenBank/DDBJ whole genome shotgun (WGS) entry which is preliminary data.</text>
</comment>
<reference evidence="4" key="2">
    <citation type="submission" date="2022-02" db="EMBL/GenBank/DDBJ databases">
        <authorList>
            <person name="Elcheninov A.G."/>
            <person name="Sorokin D.Y."/>
            <person name="Kublanov I.V."/>
        </authorList>
    </citation>
    <scope>NUCLEOTIDE SEQUENCE</scope>
    <source>
        <strain evidence="4">AArc-St2</strain>
    </source>
</reference>
<dbReference type="Pfam" id="PF04967">
    <property type="entry name" value="HTH_10"/>
    <property type="match status" value="1"/>
</dbReference>
<evidence type="ECO:0000256" key="2">
    <source>
        <dbReference type="ARBA" id="ARBA00023163"/>
    </source>
</evidence>
<keyword evidence="2" id="KW-0804">Transcription</keyword>
<protein>
    <submittedName>
        <fullName evidence="4">Helix-turn-helix domain-containing protein</fullName>
    </submittedName>
</protein>
<feature type="domain" description="HTH bat-type" evidence="3">
    <location>
        <begin position="157"/>
        <end position="209"/>
    </location>
</feature>